<organism evidence="2">
    <name type="scientific">uncultured Caudovirales phage</name>
    <dbReference type="NCBI Taxonomy" id="2100421"/>
    <lineage>
        <taxon>Viruses</taxon>
        <taxon>Duplodnaviria</taxon>
        <taxon>Heunggongvirae</taxon>
        <taxon>Uroviricota</taxon>
        <taxon>Caudoviricetes</taxon>
        <taxon>Peduoviridae</taxon>
        <taxon>Maltschvirus</taxon>
        <taxon>Maltschvirus maltsch</taxon>
    </lineage>
</organism>
<evidence type="ECO:0000313" key="3">
    <source>
        <dbReference type="EMBL" id="CAB4192353.1"/>
    </source>
</evidence>
<proteinExistence type="predicted"/>
<evidence type="ECO:0000313" key="2">
    <source>
        <dbReference type="EMBL" id="CAB4173953.1"/>
    </source>
</evidence>
<dbReference type="EMBL" id="LR797182">
    <property type="protein sequence ID" value="CAB4192353.1"/>
    <property type="molecule type" value="Genomic_DNA"/>
</dbReference>
<dbReference type="EMBL" id="LR796918">
    <property type="protein sequence ID" value="CAB4173953.1"/>
    <property type="molecule type" value="Genomic_DNA"/>
</dbReference>
<sequence>MSINVEISPRRSFVIWVGIGDSVANLMNEDGDLICTAQLAEPFLGEEDTDLDILIDAFAADGWTLTNRGQNLGGGTGLNGQEFIALDVYSGQP</sequence>
<accession>A0A6J5PQH5</accession>
<reference evidence="2" key="1">
    <citation type="submission" date="2020-05" db="EMBL/GenBank/DDBJ databases">
        <authorList>
            <person name="Chiriac C."/>
            <person name="Salcher M."/>
            <person name="Ghai R."/>
            <person name="Kavagutti S V."/>
        </authorList>
    </citation>
    <scope>NUCLEOTIDE SEQUENCE</scope>
</reference>
<dbReference type="EMBL" id="LR796292">
    <property type="protein sequence ID" value="CAB4134917.1"/>
    <property type="molecule type" value="Genomic_DNA"/>
</dbReference>
<gene>
    <name evidence="3" type="ORF">UFOVP1231_25</name>
    <name evidence="1" type="ORF">UFOVP283_34</name>
    <name evidence="2" type="ORF">UFOVP957_14</name>
</gene>
<name>A0A6J5PQH5_9CAUD</name>
<evidence type="ECO:0000313" key="1">
    <source>
        <dbReference type="EMBL" id="CAB4134917.1"/>
    </source>
</evidence>
<protein>
    <submittedName>
        <fullName evidence="2">Uncharacterized protein</fullName>
    </submittedName>
</protein>